<organism evidence="11 12">
    <name type="scientific">Sphaeroforma arctica JP610</name>
    <dbReference type="NCBI Taxonomy" id="667725"/>
    <lineage>
        <taxon>Eukaryota</taxon>
        <taxon>Ichthyosporea</taxon>
        <taxon>Ichthyophonida</taxon>
        <taxon>Sphaeroforma</taxon>
    </lineage>
</organism>
<dbReference type="EC" id="6.1.1.3" evidence="2"/>
<evidence type="ECO:0000256" key="6">
    <source>
        <dbReference type="ARBA" id="ARBA00022917"/>
    </source>
</evidence>
<dbReference type="RefSeq" id="XP_014143553.1">
    <property type="nucleotide sequence ID" value="XM_014288078.1"/>
</dbReference>
<dbReference type="GO" id="GO:0005739">
    <property type="term" value="C:mitochondrion"/>
    <property type="evidence" value="ECO:0007669"/>
    <property type="project" value="TreeGrafter"/>
</dbReference>
<keyword evidence="7" id="KW-0030">Aminoacyl-tRNA synthetase</keyword>
<dbReference type="AlphaFoldDB" id="A0A0L0EZ22"/>
<dbReference type="InterPro" id="IPR002314">
    <property type="entry name" value="aa-tRNA-synt_IIb"/>
</dbReference>
<evidence type="ECO:0000256" key="5">
    <source>
        <dbReference type="ARBA" id="ARBA00022840"/>
    </source>
</evidence>
<keyword evidence="12" id="KW-1185">Reference proteome</keyword>
<dbReference type="STRING" id="667725.A0A0L0EZ22"/>
<reference evidence="11 12" key="1">
    <citation type="submission" date="2011-02" db="EMBL/GenBank/DDBJ databases">
        <title>The Genome Sequence of Sphaeroforma arctica JP610.</title>
        <authorList>
            <consortium name="The Broad Institute Genome Sequencing Platform"/>
            <person name="Russ C."/>
            <person name="Cuomo C."/>
            <person name="Young S.K."/>
            <person name="Zeng Q."/>
            <person name="Gargeya S."/>
            <person name="Alvarado L."/>
            <person name="Berlin A."/>
            <person name="Chapman S.B."/>
            <person name="Chen Z."/>
            <person name="Freedman E."/>
            <person name="Gellesch M."/>
            <person name="Goldberg J."/>
            <person name="Griggs A."/>
            <person name="Gujja S."/>
            <person name="Heilman E."/>
            <person name="Heiman D."/>
            <person name="Howarth C."/>
            <person name="Mehta T."/>
            <person name="Neiman D."/>
            <person name="Pearson M."/>
            <person name="Roberts A."/>
            <person name="Saif S."/>
            <person name="Shea T."/>
            <person name="Shenoy N."/>
            <person name="Sisk P."/>
            <person name="Stolte C."/>
            <person name="Sykes S."/>
            <person name="White J."/>
            <person name="Yandava C."/>
            <person name="Burger G."/>
            <person name="Gray M.W."/>
            <person name="Holland P.W.H."/>
            <person name="King N."/>
            <person name="Lang F.B.F."/>
            <person name="Roger A.J."/>
            <person name="Ruiz-Trillo I."/>
            <person name="Haas B."/>
            <person name="Nusbaum C."/>
            <person name="Birren B."/>
        </authorList>
    </citation>
    <scope>NUCLEOTIDE SEQUENCE [LARGE SCALE GENOMIC DNA]</scope>
    <source>
        <strain evidence="11 12">JP610</strain>
    </source>
</reference>
<dbReference type="PANTHER" id="PTHR11451">
    <property type="entry name" value="THREONINE-TRNA LIGASE"/>
    <property type="match status" value="1"/>
</dbReference>
<keyword evidence="4" id="KW-0547">Nucleotide-binding</keyword>
<evidence type="ECO:0000256" key="7">
    <source>
        <dbReference type="ARBA" id="ARBA00023146"/>
    </source>
</evidence>
<feature type="non-terminal residue" evidence="11">
    <location>
        <position position="62"/>
    </location>
</feature>
<dbReference type="PRINTS" id="PR01047">
    <property type="entry name" value="TRNASYNTHTHR"/>
</dbReference>
<dbReference type="PROSITE" id="PS50862">
    <property type="entry name" value="AA_TRNA_LIGASE_II"/>
    <property type="match status" value="1"/>
</dbReference>
<dbReference type="InterPro" id="IPR006195">
    <property type="entry name" value="aa-tRNA-synth_II"/>
</dbReference>
<dbReference type="SUPFAM" id="SSF55681">
    <property type="entry name" value="Class II aaRS and biotin synthetases"/>
    <property type="match status" value="1"/>
</dbReference>
<dbReference type="GO" id="GO:0004829">
    <property type="term" value="F:threonine-tRNA ligase activity"/>
    <property type="evidence" value="ECO:0007669"/>
    <property type="project" value="UniProtKB-EC"/>
</dbReference>
<evidence type="ECO:0000256" key="9">
    <source>
        <dbReference type="ARBA" id="ARBA00049515"/>
    </source>
</evidence>
<dbReference type="EMBL" id="KQ253906">
    <property type="protein sequence ID" value="KNC69651.1"/>
    <property type="molecule type" value="Genomic_DNA"/>
</dbReference>
<accession>A0A0L0EZ22</accession>
<dbReference type="OrthoDB" id="5423599at2759"/>
<name>A0A0L0EZ22_9EUKA</name>
<comment type="catalytic activity">
    <reaction evidence="9">
        <text>tRNA(Thr) + L-threonine + ATP = L-threonyl-tRNA(Thr) + AMP + diphosphate + H(+)</text>
        <dbReference type="Rhea" id="RHEA:24624"/>
        <dbReference type="Rhea" id="RHEA-COMP:9670"/>
        <dbReference type="Rhea" id="RHEA-COMP:9704"/>
        <dbReference type="ChEBI" id="CHEBI:15378"/>
        <dbReference type="ChEBI" id="CHEBI:30616"/>
        <dbReference type="ChEBI" id="CHEBI:33019"/>
        <dbReference type="ChEBI" id="CHEBI:57926"/>
        <dbReference type="ChEBI" id="CHEBI:78442"/>
        <dbReference type="ChEBI" id="CHEBI:78534"/>
        <dbReference type="ChEBI" id="CHEBI:456215"/>
        <dbReference type="EC" id="6.1.1.3"/>
    </reaction>
</comment>
<keyword evidence="6" id="KW-0648">Protein biosynthesis</keyword>
<evidence type="ECO:0000256" key="1">
    <source>
        <dbReference type="ARBA" id="ARBA00008226"/>
    </source>
</evidence>
<sequence>SGHWDHYQDNMFTCGGHQDENVTYALKPMNCPGHALMFKSRTRSWRELPLRLADFGVLHRNE</sequence>
<evidence type="ECO:0000313" key="11">
    <source>
        <dbReference type="EMBL" id="KNC69651.1"/>
    </source>
</evidence>
<evidence type="ECO:0000259" key="10">
    <source>
        <dbReference type="PROSITE" id="PS50862"/>
    </source>
</evidence>
<comment type="similarity">
    <text evidence="1">Belongs to the class-II aminoacyl-tRNA synthetase family.</text>
</comment>
<feature type="non-terminal residue" evidence="11">
    <location>
        <position position="1"/>
    </location>
</feature>
<dbReference type="GO" id="GO:0005524">
    <property type="term" value="F:ATP binding"/>
    <property type="evidence" value="ECO:0007669"/>
    <property type="project" value="UniProtKB-KW"/>
</dbReference>
<keyword evidence="3" id="KW-0436">Ligase</keyword>
<dbReference type="GeneID" id="25918341"/>
<dbReference type="PANTHER" id="PTHR11451:SF44">
    <property type="entry name" value="THREONINE--TRNA LIGASE, CHLOROPLASTIC_MITOCHONDRIAL 2"/>
    <property type="match status" value="1"/>
</dbReference>
<proteinExistence type="inferred from homology"/>
<dbReference type="InterPro" id="IPR002320">
    <property type="entry name" value="Thr-tRNA-ligase_IIa"/>
</dbReference>
<gene>
    <name evidence="11" type="ORF">SARC_17837</name>
</gene>
<dbReference type="Pfam" id="PF00587">
    <property type="entry name" value="tRNA-synt_2b"/>
    <property type="match status" value="1"/>
</dbReference>
<dbReference type="Proteomes" id="UP000054560">
    <property type="component" value="Unassembled WGS sequence"/>
</dbReference>
<evidence type="ECO:0000313" key="12">
    <source>
        <dbReference type="Proteomes" id="UP000054560"/>
    </source>
</evidence>
<protein>
    <recommendedName>
        <fullName evidence="2">threonine--tRNA ligase</fullName>
        <ecNumber evidence="2">6.1.1.3</ecNumber>
    </recommendedName>
    <alternativeName>
        <fullName evidence="8">Threonyl-tRNA synthetase</fullName>
    </alternativeName>
</protein>
<evidence type="ECO:0000256" key="4">
    <source>
        <dbReference type="ARBA" id="ARBA00022741"/>
    </source>
</evidence>
<dbReference type="Gene3D" id="3.30.930.10">
    <property type="entry name" value="Bira Bifunctional Protein, Domain 2"/>
    <property type="match status" value="1"/>
</dbReference>
<dbReference type="GO" id="GO:0006435">
    <property type="term" value="P:threonyl-tRNA aminoacylation"/>
    <property type="evidence" value="ECO:0007669"/>
    <property type="project" value="InterPro"/>
</dbReference>
<dbReference type="InterPro" id="IPR045864">
    <property type="entry name" value="aa-tRNA-synth_II/BPL/LPL"/>
</dbReference>
<feature type="domain" description="Aminoacyl-transfer RNA synthetases class-II family profile" evidence="10">
    <location>
        <begin position="1"/>
        <end position="62"/>
    </location>
</feature>
<evidence type="ECO:0000256" key="8">
    <source>
        <dbReference type="ARBA" id="ARBA00031900"/>
    </source>
</evidence>
<dbReference type="eggNOG" id="KOG1637">
    <property type="taxonomic scope" value="Eukaryota"/>
</dbReference>
<keyword evidence="5" id="KW-0067">ATP-binding</keyword>
<evidence type="ECO:0000256" key="2">
    <source>
        <dbReference type="ARBA" id="ARBA00013163"/>
    </source>
</evidence>
<evidence type="ECO:0000256" key="3">
    <source>
        <dbReference type="ARBA" id="ARBA00022598"/>
    </source>
</evidence>